<dbReference type="STRING" id="1225476.A1D18_02520"/>
<dbReference type="RefSeq" id="WP_071662259.1">
    <property type="nucleotide sequence ID" value="NZ_LUKY01000032.1"/>
</dbReference>
<sequence length="279" mass="31895">MLIDFAPQFISCFKSLLQTLDSCKSHIQTKLIELPLWVDNGADEFVNHRDKVIFALGNFSPTQGLSPQETFKCPGVVAGTKETLGLIDEVNQAKSTFKQLVRTCHQTMQHDITKFVRDTLAHAGYPGIKLKQVFRHIIYINYHPRRIAWAKGKHTTSKQLSKQASEKLLDKAGQGLHIEIQKAKLSALSHQTKLIKHRSIKPGWVVNIGAFKENNYSVYEDIRTALPLFYLHDQQLPNPIVCFSKPRVEDRKMRVDKQIESVAFLPSISVYRYKKEVLN</sequence>
<dbReference type="AlphaFoldDB" id="A0A1J8NLR9"/>
<evidence type="ECO:0000313" key="4">
    <source>
        <dbReference type="EMBL" id="OIZ94998.1"/>
    </source>
</evidence>
<comment type="caution">
    <text evidence="4">The sequence shown here is derived from an EMBL/GenBank/DDBJ whole genome shotgun (WGS) entry which is preliminary data.</text>
</comment>
<dbReference type="InterPro" id="IPR036384">
    <property type="entry name" value="Tus_sf"/>
</dbReference>
<protein>
    <recommendedName>
        <fullName evidence="6">DNA replication terminus site-binding protein</fullName>
    </recommendedName>
</protein>
<proteinExistence type="predicted"/>
<dbReference type="OrthoDB" id="6354133at2"/>
<gene>
    <name evidence="4" type="ORF">A1D18_02520</name>
</gene>
<evidence type="ECO:0008006" key="6">
    <source>
        <dbReference type="Google" id="ProtNLM"/>
    </source>
</evidence>
<dbReference type="InterPro" id="IPR008865">
    <property type="entry name" value="DNA_replication_term_site-bd"/>
</dbReference>
<dbReference type="GO" id="GO:0005737">
    <property type="term" value="C:cytoplasm"/>
    <property type="evidence" value="ECO:0007669"/>
    <property type="project" value="InterPro"/>
</dbReference>
<name>A0A1J8NLR9_9COXI</name>
<dbReference type="GO" id="GO:0006274">
    <property type="term" value="P:DNA replication termination"/>
    <property type="evidence" value="ECO:0007669"/>
    <property type="project" value="InterPro"/>
</dbReference>
<evidence type="ECO:0000256" key="3">
    <source>
        <dbReference type="ARBA" id="ARBA00023125"/>
    </source>
</evidence>
<organism evidence="4 5">
    <name type="scientific">Candidatus Rickettsiella isopodorum</name>
    <dbReference type="NCBI Taxonomy" id="1225476"/>
    <lineage>
        <taxon>Bacteria</taxon>
        <taxon>Pseudomonadati</taxon>
        <taxon>Pseudomonadota</taxon>
        <taxon>Gammaproteobacteria</taxon>
        <taxon>Legionellales</taxon>
        <taxon>Coxiellaceae</taxon>
        <taxon>Rickettsiella</taxon>
    </lineage>
</organism>
<reference evidence="4 5" key="1">
    <citation type="submission" date="2016-03" db="EMBL/GenBank/DDBJ databases">
        <title>Comparative genomics of Rickettsiella.</title>
        <authorList>
            <person name="Chandler C."/>
            <person name="Wang Y."/>
        </authorList>
    </citation>
    <scope>NUCLEOTIDE SEQUENCE [LARGE SCALE GENOMIC DNA]</scope>
    <source>
        <strain evidence="4 5">RCFS May 2013</strain>
    </source>
</reference>
<dbReference type="EMBL" id="LUKY01000032">
    <property type="protein sequence ID" value="OIZ94998.1"/>
    <property type="molecule type" value="Genomic_DNA"/>
</dbReference>
<dbReference type="Pfam" id="PF05472">
    <property type="entry name" value="Ter"/>
    <property type="match status" value="1"/>
</dbReference>
<dbReference type="SUPFAM" id="SSF56596">
    <property type="entry name" value="Replication terminator protein (Tus)"/>
    <property type="match status" value="1"/>
</dbReference>
<keyword evidence="3" id="KW-0238">DNA-binding</keyword>
<accession>A0A1J8NLR9</accession>
<keyword evidence="1" id="KW-0963">Cytoplasm</keyword>
<evidence type="ECO:0000313" key="5">
    <source>
        <dbReference type="Proteomes" id="UP000183924"/>
    </source>
</evidence>
<dbReference type="Gene3D" id="3.50.14.10">
    <property type="entry name" value="Replication terminator Tus, domain 1 superfamily/Replication terminator Tus"/>
    <property type="match status" value="1"/>
</dbReference>
<dbReference type="Proteomes" id="UP000183924">
    <property type="component" value="Unassembled WGS sequence"/>
</dbReference>
<evidence type="ECO:0000256" key="1">
    <source>
        <dbReference type="ARBA" id="ARBA00022490"/>
    </source>
</evidence>
<keyword evidence="5" id="KW-1185">Reference proteome</keyword>
<evidence type="ECO:0000256" key="2">
    <source>
        <dbReference type="ARBA" id="ARBA00022705"/>
    </source>
</evidence>
<dbReference type="InterPro" id="IPR036381">
    <property type="entry name" value="Tus_dom1"/>
</dbReference>
<dbReference type="GO" id="GO:0003677">
    <property type="term" value="F:DNA binding"/>
    <property type="evidence" value="ECO:0007669"/>
    <property type="project" value="UniProtKB-KW"/>
</dbReference>
<keyword evidence="2" id="KW-0235">DNA replication</keyword>